<gene>
    <name evidence="1" type="ORF">UU12_C0007G0017</name>
</gene>
<proteinExistence type="predicted"/>
<evidence type="ECO:0000313" key="2">
    <source>
        <dbReference type="Proteomes" id="UP000034562"/>
    </source>
</evidence>
<accession>A0A0G0T8Q5</accession>
<name>A0A0G0T8Q5_9BACT</name>
<organism evidence="1 2">
    <name type="scientific">Candidatus Woesebacteria bacterium GW2011_GWA2_40_7b</name>
    <dbReference type="NCBI Taxonomy" id="1618563"/>
    <lineage>
        <taxon>Bacteria</taxon>
        <taxon>Candidatus Woeseibacteriota</taxon>
    </lineage>
</organism>
<evidence type="ECO:0000313" key="1">
    <source>
        <dbReference type="EMBL" id="KKR71146.1"/>
    </source>
</evidence>
<protein>
    <submittedName>
        <fullName evidence="1">Uncharacterized protein</fullName>
    </submittedName>
</protein>
<reference evidence="1 2" key="1">
    <citation type="journal article" date="2015" name="Nature">
        <title>rRNA introns, odd ribosomes, and small enigmatic genomes across a large radiation of phyla.</title>
        <authorList>
            <person name="Brown C.T."/>
            <person name="Hug L.A."/>
            <person name="Thomas B.C."/>
            <person name="Sharon I."/>
            <person name="Castelle C.J."/>
            <person name="Singh A."/>
            <person name="Wilkins M.J."/>
            <person name="Williams K.H."/>
            <person name="Banfield J.F."/>
        </authorList>
    </citation>
    <scope>NUCLEOTIDE SEQUENCE [LARGE SCALE GENOMIC DNA]</scope>
</reference>
<dbReference type="STRING" id="1618563.UU12_C0007G0017"/>
<comment type="caution">
    <text evidence="1">The sequence shown here is derived from an EMBL/GenBank/DDBJ whole genome shotgun (WGS) entry which is preliminary data.</text>
</comment>
<dbReference type="Proteomes" id="UP000034562">
    <property type="component" value="Unassembled WGS sequence"/>
</dbReference>
<dbReference type="AlphaFoldDB" id="A0A0G0T8Q5"/>
<dbReference type="EMBL" id="LBZK01000007">
    <property type="protein sequence ID" value="KKR71146.1"/>
    <property type="molecule type" value="Genomic_DNA"/>
</dbReference>
<sequence length="119" mass="14020">MKEYIKVSLSKQLFTESLVELRDNWSEEIPDRMVHSTDGPWKVRTGWFLSLAANLEVFRDEGFVPNDSLEIVQQYLDWWTKDYKERKSEPDVINTREDIKRGNNVINKVLESLGVTKKT</sequence>